<protein>
    <submittedName>
        <fullName evidence="1">Uncharacterized protein</fullName>
    </submittedName>
</protein>
<evidence type="ECO:0000313" key="1">
    <source>
        <dbReference type="EMBL" id="KAK8396865.1"/>
    </source>
</evidence>
<gene>
    <name evidence="1" type="ORF">O3P69_005085</name>
</gene>
<reference evidence="1 2" key="1">
    <citation type="submission" date="2023-03" db="EMBL/GenBank/DDBJ databases">
        <title>High-quality genome of Scylla paramamosain provides insights in environmental adaptation.</title>
        <authorList>
            <person name="Zhang L."/>
        </authorList>
    </citation>
    <scope>NUCLEOTIDE SEQUENCE [LARGE SCALE GENOMIC DNA]</scope>
    <source>
        <strain evidence="1">LZ_2023a</strain>
        <tissue evidence="1">Muscle</tissue>
    </source>
</reference>
<evidence type="ECO:0000313" key="2">
    <source>
        <dbReference type="Proteomes" id="UP001487740"/>
    </source>
</evidence>
<comment type="caution">
    <text evidence="1">The sequence shown here is derived from an EMBL/GenBank/DDBJ whole genome shotgun (WGS) entry which is preliminary data.</text>
</comment>
<keyword evidence="2" id="KW-1185">Reference proteome</keyword>
<proteinExistence type="predicted"/>
<organism evidence="1 2">
    <name type="scientific">Scylla paramamosain</name>
    <name type="common">Mud crab</name>
    <dbReference type="NCBI Taxonomy" id="85552"/>
    <lineage>
        <taxon>Eukaryota</taxon>
        <taxon>Metazoa</taxon>
        <taxon>Ecdysozoa</taxon>
        <taxon>Arthropoda</taxon>
        <taxon>Crustacea</taxon>
        <taxon>Multicrustacea</taxon>
        <taxon>Malacostraca</taxon>
        <taxon>Eumalacostraca</taxon>
        <taxon>Eucarida</taxon>
        <taxon>Decapoda</taxon>
        <taxon>Pleocyemata</taxon>
        <taxon>Brachyura</taxon>
        <taxon>Eubrachyura</taxon>
        <taxon>Portunoidea</taxon>
        <taxon>Portunidae</taxon>
        <taxon>Portuninae</taxon>
        <taxon>Scylla</taxon>
    </lineage>
</organism>
<sequence length="75" mass="8272">MPCSSTGGEVVLCLVNNSLRVMGCNKTVTGALAACVCWFKLGACREVPIGPPRLILRDKREKQEDHHHQHSGRKM</sequence>
<dbReference type="EMBL" id="JARAKH010000015">
    <property type="protein sequence ID" value="KAK8396865.1"/>
    <property type="molecule type" value="Genomic_DNA"/>
</dbReference>
<accession>A0AAW0UA08</accession>
<dbReference type="Proteomes" id="UP001487740">
    <property type="component" value="Unassembled WGS sequence"/>
</dbReference>
<dbReference type="AlphaFoldDB" id="A0AAW0UA08"/>
<name>A0AAW0UA08_SCYPA</name>